<evidence type="ECO:0000256" key="3">
    <source>
        <dbReference type="ARBA" id="ARBA00023040"/>
    </source>
</evidence>
<name>A0ABQ9ESS2_TEGGR</name>
<accession>A0ABQ9ESS2</accession>
<keyword evidence="3" id="KW-0297">G-protein coupled receptor</keyword>
<reference evidence="6 7" key="1">
    <citation type="submission" date="2022-12" db="EMBL/GenBank/DDBJ databases">
        <title>Chromosome-level genome of Tegillarca granosa.</title>
        <authorList>
            <person name="Kim J."/>
        </authorList>
    </citation>
    <scope>NUCLEOTIDE SEQUENCE [LARGE SCALE GENOMIC DNA]</scope>
    <source>
        <strain evidence="6">Teg-2019</strain>
        <tissue evidence="6">Adductor muscle</tissue>
    </source>
</reference>
<evidence type="ECO:0008006" key="8">
    <source>
        <dbReference type="Google" id="ProtNLM"/>
    </source>
</evidence>
<dbReference type="PANTHER" id="PTHR24247">
    <property type="entry name" value="5-HYDROXYTRYPTAMINE RECEPTOR"/>
    <property type="match status" value="1"/>
</dbReference>
<evidence type="ECO:0000256" key="4">
    <source>
        <dbReference type="ARBA" id="ARBA00023170"/>
    </source>
</evidence>
<evidence type="ECO:0000256" key="5">
    <source>
        <dbReference type="ARBA" id="ARBA00023224"/>
    </source>
</evidence>
<gene>
    <name evidence="6" type="ORF">KUTeg_013118</name>
</gene>
<evidence type="ECO:0000313" key="7">
    <source>
        <dbReference type="Proteomes" id="UP001217089"/>
    </source>
</evidence>
<dbReference type="Proteomes" id="UP001217089">
    <property type="component" value="Unassembled WGS sequence"/>
</dbReference>
<protein>
    <recommendedName>
        <fullName evidence="8">G-protein coupled receptors family 1 profile domain-containing protein</fullName>
    </recommendedName>
</protein>
<comment type="caution">
    <text evidence="6">The sequence shown here is derived from an EMBL/GenBank/DDBJ whole genome shotgun (WGS) entry which is preliminary data.</text>
</comment>
<dbReference type="SUPFAM" id="SSF81321">
    <property type="entry name" value="Family A G protein-coupled receptor-like"/>
    <property type="match status" value="1"/>
</dbReference>
<dbReference type="EMBL" id="JARBDR010000657">
    <property type="protein sequence ID" value="KAJ8308244.1"/>
    <property type="molecule type" value="Genomic_DNA"/>
</dbReference>
<keyword evidence="4" id="KW-0675">Receptor</keyword>
<evidence type="ECO:0000256" key="1">
    <source>
        <dbReference type="ARBA" id="ARBA00004651"/>
    </source>
</evidence>
<sequence>MSCLYVVHANQEQTENIILDKSLFMITRLNLTAYWFCYINSTINPVCYALCNANFRRTFWKILTCKFTRKWSLRKQQMSSTYSFQFGQR</sequence>
<evidence type="ECO:0000313" key="6">
    <source>
        <dbReference type="EMBL" id="KAJ8308244.1"/>
    </source>
</evidence>
<evidence type="ECO:0000256" key="2">
    <source>
        <dbReference type="ARBA" id="ARBA00022475"/>
    </source>
</evidence>
<organism evidence="6 7">
    <name type="scientific">Tegillarca granosa</name>
    <name type="common">Malaysian cockle</name>
    <name type="synonym">Anadara granosa</name>
    <dbReference type="NCBI Taxonomy" id="220873"/>
    <lineage>
        <taxon>Eukaryota</taxon>
        <taxon>Metazoa</taxon>
        <taxon>Spiralia</taxon>
        <taxon>Lophotrochozoa</taxon>
        <taxon>Mollusca</taxon>
        <taxon>Bivalvia</taxon>
        <taxon>Autobranchia</taxon>
        <taxon>Pteriomorphia</taxon>
        <taxon>Arcoida</taxon>
        <taxon>Arcoidea</taxon>
        <taxon>Arcidae</taxon>
        <taxon>Tegillarca</taxon>
    </lineage>
</organism>
<keyword evidence="5" id="KW-0807">Transducer</keyword>
<dbReference type="Gene3D" id="1.20.1070.10">
    <property type="entry name" value="Rhodopsin 7-helix transmembrane proteins"/>
    <property type="match status" value="1"/>
</dbReference>
<keyword evidence="2" id="KW-0472">Membrane</keyword>
<comment type="subcellular location">
    <subcellularLocation>
        <location evidence="1">Cell membrane</location>
        <topology evidence="1">Multi-pass membrane protein</topology>
    </subcellularLocation>
</comment>
<keyword evidence="7" id="KW-1185">Reference proteome</keyword>
<dbReference type="PANTHER" id="PTHR24247:SF265">
    <property type="entry name" value="MUSCARINIC ACETYLCHOLINE RECEPTOR DM1"/>
    <property type="match status" value="1"/>
</dbReference>
<proteinExistence type="predicted"/>
<keyword evidence="2" id="KW-1003">Cell membrane</keyword>